<protein>
    <submittedName>
        <fullName evidence="2">Uncharacterized protein</fullName>
    </submittedName>
</protein>
<sequence length="69" mass="7542">MDALERTGRPARGSMRLSLSEPANSMTDVANAESFDPSLVQPPLSSARKFEVLQITLNAEQLVPDEVRT</sequence>
<proteinExistence type="predicted"/>
<reference evidence="2" key="1">
    <citation type="submission" date="2020-02" db="EMBL/GenBank/DDBJ databases">
        <authorList>
            <person name="Meier V. D."/>
        </authorList>
    </citation>
    <scope>NUCLEOTIDE SEQUENCE</scope>
    <source>
        <strain evidence="2">AVDCRST_MAG14</strain>
    </source>
</reference>
<accession>A0A6J4R8R7</accession>
<organism evidence="2">
    <name type="scientific">uncultured Rubrobacteraceae bacterium</name>
    <dbReference type="NCBI Taxonomy" id="349277"/>
    <lineage>
        <taxon>Bacteria</taxon>
        <taxon>Bacillati</taxon>
        <taxon>Actinomycetota</taxon>
        <taxon>Rubrobacteria</taxon>
        <taxon>Rubrobacterales</taxon>
        <taxon>Rubrobacteraceae</taxon>
        <taxon>environmental samples</taxon>
    </lineage>
</organism>
<feature type="region of interest" description="Disordered" evidence="1">
    <location>
        <begin position="1"/>
        <end position="23"/>
    </location>
</feature>
<gene>
    <name evidence="2" type="ORF">AVDCRST_MAG14-2638</name>
</gene>
<dbReference type="AlphaFoldDB" id="A0A6J4R8R7"/>
<dbReference type="EMBL" id="CADCVG010000110">
    <property type="protein sequence ID" value="CAA9462212.1"/>
    <property type="molecule type" value="Genomic_DNA"/>
</dbReference>
<name>A0A6J4R8R7_9ACTN</name>
<evidence type="ECO:0000313" key="2">
    <source>
        <dbReference type="EMBL" id="CAA9462212.1"/>
    </source>
</evidence>
<evidence type="ECO:0000256" key="1">
    <source>
        <dbReference type="SAM" id="MobiDB-lite"/>
    </source>
</evidence>